<protein>
    <submittedName>
        <fullName evidence="2">Inner membrane protein</fullName>
    </submittedName>
</protein>
<feature type="transmembrane region" description="Helical" evidence="1">
    <location>
        <begin position="329"/>
        <end position="348"/>
    </location>
</feature>
<evidence type="ECO:0000313" key="2">
    <source>
        <dbReference type="EMBL" id="SDE03914.1"/>
    </source>
</evidence>
<keyword evidence="1" id="KW-0472">Membrane</keyword>
<feature type="transmembrane region" description="Helical" evidence="1">
    <location>
        <begin position="379"/>
        <end position="399"/>
    </location>
</feature>
<dbReference type="PANTHER" id="PTHR30092">
    <property type="entry name" value="INNER MEMBRANE PROTEIN CRED"/>
    <property type="match status" value="1"/>
</dbReference>
<proteinExistence type="predicted"/>
<dbReference type="STRING" id="637679.GCA_001550055_01975"/>
<dbReference type="Proteomes" id="UP000183685">
    <property type="component" value="Unassembled WGS sequence"/>
</dbReference>
<dbReference type="NCBIfam" id="NF008712">
    <property type="entry name" value="PRK11715.1-1"/>
    <property type="match status" value="1"/>
</dbReference>
<dbReference type="GO" id="GO:0005886">
    <property type="term" value="C:plasma membrane"/>
    <property type="evidence" value="ECO:0007669"/>
    <property type="project" value="TreeGrafter"/>
</dbReference>
<feature type="transmembrane region" description="Helical" evidence="1">
    <location>
        <begin position="406"/>
        <end position="425"/>
    </location>
</feature>
<dbReference type="RefSeq" id="WP_068304431.1">
    <property type="nucleotide sequence ID" value="NZ_FNAK01000004.1"/>
</dbReference>
<dbReference type="Pfam" id="PF06123">
    <property type="entry name" value="CreD"/>
    <property type="match status" value="1"/>
</dbReference>
<accession>A0A1G6ZM61</accession>
<reference evidence="2 3" key="1">
    <citation type="submission" date="2016-10" db="EMBL/GenBank/DDBJ databases">
        <authorList>
            <person name="de Groot N.N."/>
        </authorList>
    </citation>
    <scope>NUCLEOTIDE SEQUENCE [LARGE SCALE GENOMIC DNA]</scope>
    <source>
        <strain evidence="2 3">CGMCC 1.9109</strain>
    </source>
</reference>
<dbReference type="PANTHER" id="PTHR30092:SF0">
    <property type="entry name" value="INNER MEMBRANE PROTEIN CRED"/>
    <property type="match status" value="1"/>
</dbReference>
<organism evidence="2 3">
    <name type="scientific">Kordiimonas lacus</name>
    <dbReference type="NCBI Taxonomy" id="637679"/>
    <lineage>
        <taxon>Bacteria</taxon>
        <taxon>Pseudomonadati</taxon>
        <taxon>Pseudomonadota</taxon>
        <taxon>Alphaproteobacteria</taxon>
        <taxon>Kordiimonadales</taxon>
        <taxon>Kordiimonadaceae</taxon>
        <taxon>Kordiimonas</taxon>
    </lineage>
</organism>
<name>A0A1G6ZM61_9PROT</name>
<feature type="transmembrane region" description="Helical" evidence="1">
    <location>
        <begin position="355"/>
        <end position="373"/>
    </location>
</feature>
<feature type="transmembrane region" description="Helical" evidence="1">
    <location>
        <begin position="20"/>
        <end position="41"/>
    </location>
</feature>
<dbReference type="InterPro" id="IPR010364">
    <property type="entry name" value="Uncharacterised_IM_CreD"/>
</dbReference>
<keyword evidence="1" id="KW-0812">Transmembrane</keyword>
<sequence>MENDTGKKLLSGLGGPGFKAALVGILLLVLLIPITMVQSLVNERSNRSNDVLAGVGATWGGEQQISGPILVLPYDHVLSRSSSGEEKLERRTLILLPDTLTSTGDVDVEKRAISIYETNVYTAHMKMKAAFQLPLLIDGVSPEHMKWDQLYVSLVLGDIQGLQGNMEIISGGKLLPIEPGTGLGRHSQGIHAGLGGTLQGGDSLAVDMSFSLRGTGALDIWPSGARTDVTLASGWPSPGFQGRFSPISHSISKDGFSAQWQTLRLAQGLGPVLFDGPPKGQSISVKFVDPVNNYSMTDRSAKYGSLFVLMTFAVLYLFEVISGRPVHPVQYMLTGLALCLFFMALLALSEHLDFGLAYGISATIVIAMVAAYGKSVMGSGKWTSGITITQIALFAYLYGVLKMEDLALLSGTALLFVALAVAMFLTRRVDWYRSKA</sequence>
<evidence type="ECO:0000313" key="3">
    <source>
        <dbReference type="Proteomes" id="UP000183685"/>
    </source>
</evidence>
<dbReference type="EMBL" id="FNAK01000004">
    <property type="protein sequence ID" value="SDE03914.1"/>
    <property type="molecule type" value="Genomic_DNA"/>
</dbReference>
<dbReference type="PIRSF" id="PIRSF004548">
    <property type="entry name" value="CreD"/>
    <property type="match status" value="1"/>
</dbReference>
<evidence type="ECO:0000256" key="1">
    <source>
        <dbReference type="SAM" id="Phobius"/>
    </source>
</evidence>
<feature type="transmembrane region" description="Helical" evidence="1">
    <location>
        <begin position="303"/>
        <end position="323"/>
    </location>
</feature>
<gene>
    <name evidence="2" type="ORF">SAMN04488071_1880</name>
</gene>
<keyword evidence="3" id="KW-1185">Reference proteome</keyword>
<dbReference type="AlphaFoldDB" id="A0A1G6ZM61"/>
<keyword evidence="1" id="KW-1133">Transmembrane helix</keyword>